<protein>
    <submittedName>
        <fullName evidence="3">Uncharacterized protein</fullName>
    </submittedName>
</protein>
<comment type="caution">
    <text evidence="3">The sequence shown here is derived from an EMBL/GenBank/DDBJ whole genome shotgun (WGS) entry which is preliminary data.</text>
</comment>
<proteinExistence type="predicted"/>
<feature type="region of interest" description="Disordered" evidence="1">
    <location>
        <begin position="97"/>
        <end position="117"/>
    </location>
</feature>
<feature type="chain" id="PRO_5045183483" evidence="2">
    <location>
        <begin position="24"/>
        <end position="117"/>
    </location>
</feature>
<gene>
    <name evidence="3" type="ORF">OCL97_05240</name>
</gene>
<evidence type="ECO:0000313" key="3">
    <source>
        <dbReference type="EMBL" id="MFD3263372.1"/>
    </source>
</evidence>
<organism evidence="3 4">
    <name type="scientific">Phenylobacterium ferrooxidans</name>
    <dbReference type="NCBI Taxonomy" id="2982689"/>
    <lineage>
        <taxon>Bacteria</taxon>
        <taxon>Pseudomonadati</taxon>
        <taxon>Pseudomonadota</taxon>
        <taxon>Alphaproteobacteria</taxon>
        <taxon>Caulobacterales</taxon>
        <taxon>Caulobacteraceae</taxon>
        <taxon>Phenylobacterium</taxon>
    </lineage>
</organism>
<feature type="signal peptide" evidence="2">
    <location>
        <begin position="1"/>
        <end position="23"/>
    </location>
</feature>
<sequence length="117" mass="13048">MKKILLTLVAVSALTAAALPAAAAPRGANNINAHQAQIEHRISQGVRSQKLTQREATQLRTQVRQVARLEARYRVNGLQNWERQDLDRRLDRVGAQVTAQMNDRDRGGGHYAGGYRH</sequence>
<dbReference type="EMBL" id="JAOTJD010000006">
    <property type="protein sequence ID" value="MFD3263372.1"/>
    <property type="molecule type" value="Genomic_DNA"/>
</dbReference>
<keyword evidence="2" id="KW-0732">Signal</keyword>
<accession>A0ABW6CJW9</accession>
<evidence type="ECO:0000256" key="1">
    <source>
        <dbReference type="SAM" id="MobiDB-lite"/>
    </source>
</evidence>
<evidence type="ECO:0000313" key="4">
    <source>
        <dbReference type="Proteomes" id="UP001598130"/>
    </source>
</evidence>
<keyword evidence="4" id="KW-1185">Reference proteome</keyword>
<dbReference type="RefSeq" id="WP_377368226.1">
    <property type="nucleotide sequence ID" value="NZ_JAOTJD010000006.1"/>
</dbReference>
<reference evidence="3 4" key="1">
    <citation type="submission" date="2022-09" db="EMBL/GenBank/DDBJ databases">
        <title>New species of Phenylobacterium.</title>
        <authorList>
            <person name="Mieszkin S."/>
        </authorList>
    </citation>
    <scope>NUCLEOTIDE SEQUENCE [LARGE SCALE GENOMIC DNA]</scope>
    <source>
        <strain evidence="3 4">HK31-G</strain>
    </source>
</reference>
<dbReference type="Proteomes" id="UP001598130">
    <property type="component" value="Unassembled WGS sequence"/>
</dbReference>
<name>A0ABW6CJW9_9CAUL</name>
<evidence type="ECO:0000256" key="2">
    <source>
        <dbReference type="SAM" id="SignalP"/>
    </source>
</evidence>